<evidence type="ECO:0000256" key="2">
    <source>
        <dbReference type="SAM" id="Phobius"/>
    </source>
</evidence>
<name>A0ABQ0BSN3_9FIRM</name>
<keyword evidence="4" id="KW-1185">Reference proteome</keyword>
<keyword evidence="2" id="KW-0812">Transmembrane</keyword>
<organism evidence="3 4">
    <name type="scientific">Blautia parvula</name>
    <dbReference type="NCBI Taxonomy" id="2877527"/>
    <lineage>
        <taxon>Bacteria</taxon>
        <taxon>Bacillati</taxon>
        <taxon>Bacillota</taxon>
        <taxon>Clostridia</taxon>
        <taxon>Lachnospirales</taxon>
        <taxon>Lachnospiraceae</taxon>
        <taxon>Blautia</taxon>
    </lineage>
</organism>
<sequence length="118" mass="14034">MTDTLYGWMRNLACYFIFLSAVMHFLPDNNYKKYIQFYMGLLLILLLLSPVLDFLQLENKIDAGVDRYMEEEERDREEWENYAREIEEEYGWNKKSEDTGDTQPQDEEDSLQEGAVGP</sequence>
<dbReference type="Proteomes" id="UP001600941">
    <property type="component" value="Unassembled WGS sequence"/>
</dbReference>
<dbReference type="EMBL" id="BAABZQ010000001">
    <property type="protein sequence ID" value="GAA6499553.1"/>
    <property type="molecule type" value="Genomic_DNA"/>
</dbReference>
<comment type="caution">
    <text evidence="3">The sequence shown here is derived from an EMBL/GenBank/DDBJ whole genome shotgun (WGS) entry which is preliminary data.</text>
</comment>
<dbReference type="RefSeq" id="WP_052099419.1">
    <property type="nucleotide sequence ID" value="NZ_AP031413.1"/>
</dbReference>
<keyword evidence="2" id="KW-0472">Membrane</keyword>
<dbReference type="InterPro" id="IPR014245">
    <property type="entry name" value="Spore_III_AF"/>
</dbReference>
<evidence type="ECO:0000256" key="1">
    <source>
        <dbReference type="SAM" id="MobiDB-lite"/>
    </source>
</evidence>
<protein>
    <recommendedName>
        <fullName evidence="5">Stage III sporulation protein AF</fullName>
    </recommendedName>
</protein>
<evidence type="ECO:0000313" key="3">
    <source>
        <dbReference type="EMBL" id="GAA6499553.1"/>
    </source>
</evidence>
<evidence type="ECO:0008006" key="5">
    <source>
        <dbReference type="Google" id="ProtNLM"/>
    </source>
</evidence>
<dbReference type="Pfam" id="PF09581">
    <property type="entry name" value="Spore_III_AF"/>
    <property type="match status" value="1"/>
</dbReference>
<accession>A0ABQ0BSN3</accession>
<evidence type="ECO:0000313" key="4">
    <source>
        <dbReference type="Proteomes" id="UP001600941"/>
    </source>
</evidence>
<keyword evidence="2" id="KW-1133">Transmembrane helix</keyword>
<proteinExistence type="predicted"/>
<reference evidence="3 4" key="1">
    <citation type="submission" date="2024-04" db="EMBL/GenBank/DDBJ databases">
        <title>Defined microbial consortia suppress multidrug-resistant proinflammatory Enterobacteriaceae via ecological control.</title>
        <authorList>
            <person name="Furuichi M."/>
            <person name="Kawaguchi T."/>
            <person name="Pust M."/>
            <person name="Yasuma K."/>
            <person name="Plichta D."/>
            <person name="Hasegawa N."/>
            <person name="Ohya T."/>
            <person name="Bhattarai S."/>
            <person name="Sasajima S."/>
            <person name="Aoto Y."/>
            <person name="Tuganbaev T."/>
            <person name="Yaginuma M."/>
            <person name="Ueda M."/>
            <person name="Okahashi N."/>
            <person name="Amafuji K."/>
            <person name="Kiridooshi Y."/>
            <person name="Sugita K."/>
            <person name="Strazar M."/>
            <person name="Skelly A."/>
            <person name="Suda W."/>
            <person name="Hattori M."/>
            <person name="Nakamoto N."/>
            <person name="Caballero S."/>
            <person name="Norman J."/>
            <person name="Olle B."/>
            <person name="Tanoue T."/>
            <person name="Arita M."/>
            <person name="Bucci V."/>
            <person name="Atarashi K."/>
            <person name="Xavier R."/>
            <person name="Honda K."/>
        </authorList>
    </citation>
    <scope>NUCLEOTIDE SEQUENCE [LARGE SCALE GENOMIC DNA]</scope>
    <source>
        <strain evidence="4">k34-0107-D12</strain>
    </source>
</reference>
<feature type="transmembrane region" description="Helical" evidence="2">
    <location>
        <begin position="6"/>
        <end position="26"/>
    </location>
</feature>
<gene>
    <name evidence="3" type="ORF">K340107D12_23690</name>
</gene>
<feature type="transmembrane region" description="Helical" evidence="2">
    <location>
        <begin position="38"/>
        <end position="57"/>
    </location>
</feature>
<feature type="region of interest" description="Disordered" evidence="1">
    <location>
        <begin position="90"/>
        <end position="118"/>
    </location>
</feature>